<dbReference type="SUPFAM" id="SSF48264">
    <property type="entry name" value="Cytochrome P450"/>
    <property type="match status" value="1"/>
</dbReference>
<keyword evidence="6" id="KW-0479">Metal-binding</keyword>
<keyword evidence="9" id="KW-0560">Oxidoreductase</keyword>
<keyword evidence="11" id="KW-0503">Monooxygenase</keyword>
<accession>S4RUM4</accession>
<evidence type="ECO:0000256" key="1">
    <source>
        <dbReference type="ARBA" id="ARBA00001971"/>
    </source>
</evidence>
<comment type="similarity">
    <text evidence="4">Belongs to the cytochrome P450 family.</text>
</comment>
<keyword evidence="10" id="KW-0408">Iron</keyword>
<dbReference type="GO" id="GO:0005789">
    <property type="term" value="C:endoplasmic reticulum membrane"/>
    <property type="evidence" value="ECO:0007669"/>
    <property type="project" value="UniProtKB-SubCell"/>
</dbReference>
<dbReference type="GO" id="GO:0016712">
    <property type="term" value="F:oxidoreductase activity, acting on paired donors, with incorporation or reduction of molecular oxygen, reduced flavin or flavoprotein as one donor, and incorporation of one atom of oxygen"/>
    <property type="evidence" value="ECO:0007669"/>
    <property type="project" value="TreeGrafter"/>
</dbReference>
<keyword evidence="8" id="KW-0492">Microsome</keyword>
<dbReference type="PANTHER" id="PTHR24300">
    <property type="entry name" value="CYTOCHROME P450 508A4-RELATED"/>
    <property type="match status" value="1"/>
</dbReference>
<dbReference type="OMA" id="IANVICT"/>
<dbReference type="Pfam" id="PF00067">
    <property type="entry name" value="p450"/>
    <property type="match status" value="1"/>
</dbReference>
<dbReference type="FunFam" id="1.10.630.10:FF:000238">
    <property type="entry name" value="Cytochrome P450 2A6"/>
    <property type="match status" value="1"/>
</dbReference>
<feature type="transmembrane region" description="Helical" evidence="13">
    <location>
        <begin position="78"/>
        <end position="97"/>
    </location>
</feature>
<evidence type="ECO:0000256" key="12">
    <source>
        <dbReference type="ARBA" id="ARBA00023136"/>
    </source>
</evidence>
<dbReference type="InterPro" id="IPR036396">
    <property type="entry name" value="Cyt_P450_sf"/>
</dbReference>
<evidence type="ECO:0000256" key="4">
    <source>
        <dbReference type="ARBA" id="ARBA00010617"/>
    </source>
</evidence>
<evidence type="ECO:0000256" key="3">
    <source>
        <dbReference type="ARBA" id="ARBA00004406"/>
    </source>
</evidence>
<reference evidence="14" key="1">
    <citation type="submission" date="2025-08" db="UniProtKB">
        <authorList>
            <consortium name="Ensembl"/>
        </authorList>
    </citation>
    <scope>IDENTIFICATION</scope>
</reference>
<organism evidence="14">
    <name type="scientific">Petromyzon marinus</name>
    <name type="common">Sea lamprey</name>
    <dbReference type="NCBI Taxonomy" id="7757"/>
    <lineage>
        <taxon>Eukaryota</taxon>
        <taxon>Metazoa</taxon>
        <taxon>Chordata</taxon>
        <taxon>Craniata</taxon>
        <taxon>Vertebrata</taxon>
        <taxon>Cyclostomata</taxon>
        <taxon>Hyperoartia</taxon>
        <taxon>Petromyzontiformes</taxon>
        <taxon>Petromyzontidae</taxon>
        <taxon>Petromyzon</taxon>
    </lineage>
</organism>
<keyword evidence="5" id="KW-0349">Heme</keyword>
<dbReference type="GO" id="GO:0006805">
    <property type="term" value="P:xenobiotic metabolic process"/>
    <property type="evidence" value="ECO:0007669"/>
    <property type="project" value="TreeGrafter"/>
</dbReference>
<feature type="transmembrane region" description="Helical" evidence="13">
    <location>
        <begin position="12"/>
        <end position="33"/>
    </location>
</feature>
<evidence type="ECO:0000256" key="10">
    <source>
        <dbReference type="ARBA" id="ARBA00023004"/>
    </source>
</evidence>
<keyword evidence="13" id="KW-0812">Transmembrane</keyword>
<evidence type="ECO:0000256" key="13">
    <source>
        <dbReference type="SAM" id="Phobius"/>
    </source>
</evidence>
<evidence type="ECO:0000256" key="6">
    <source>
        <dbReference type="ARBA" id="ARBA00022723"/>
    </source>
</evidence>
<keyword evidence="7" id="KW-0256">Endoplasmic reticulum</keyword>
<dbReference type="PRINTS" id="PR00463">
    <property type="entry name" value="EP450I"/>
</dbReference>
<keyword evidence="13" id="KW-1133">Transmembrane helix</keyword>
<dbReference type="STRING" id="7757.ENSPMAP00000008914"/>
<evidence type="ECO:0000313" key="14">
    <source>
        <dbReference type="Ensembl" id="ENSPMAP00000008914.1"/>
    </source>
</evidence>
<reference evidence="14" key="2">
    <citation type="submission" date="2025-09" db="UniProtKB">
        <authorList>
            <consortium name="Ensembl"/>
        </authorList>
    </citation>
    <scope>IDENTIFICATION</scope>
</reference>
<dbReference type="InterPro" id="IPR002401">
    <property type="entry name" value="Cyt_P450_E_grp-I"/>
</dbReference>
<evidence type="ECO:0000256" key="11">
    <source>
        <dbReference type="ARBA" id="ARBA00023033"/>
    </source>
</evidence>
<dbReference type="InterPro" id="IPR001128">
    <property type="entry name" value="Cyt_P450"/>
</dbReference>
<dbReference type="Gene3D" id="1.10.630.10">
    <property type="entry name" value="Cytochrome P450"/>
    <property type="match status" value="1"/>
</dbReference>
<evidence type="ECO:0000256" key="5">
    <source>
        <dbReference type="ARBA" id="ARBA00022617"/>
    </source>
</evidence>
<name>S4RUM4_PETMA</name>
<evidence type="ECO:0000256" key="7">
    <source>
        <dbReference type="ARBA" id="ARBA00022824"/>
    </source>
</evidence>
<dbReference type="GeneTree" id="ENSGT00940000155736"/>
<dbReference type="PANTHER" id="PTHR24300:SF48">
    <property type="entry name" value="VITAMIN D 25-HYDROXYLASE"/>
    <property type="match status" value="1"/>
</dbReference>
<dbReference type="GO" id="GO:0006082">
    <property type="term" value="P:organic acid metabolic process"/>
    <property type="evidence" value="ECO:0007669"/>
    <property type="project" value="TreeGrafter"/>
</dbReference>
<evidence type="ECO:0000256" key="8">
    <source>
        <dbReference type="ARBA" id="ARBA00022848"/>
    </source>
</evidence>
<dbReference type="AlphaFoldDB" id="S4RUM4"/>
<dbReference type="InterPro" id="IPR050182">
    <property type="entry name" value="Cytochrome_P450_fam2"/>
</dbReference>
<comment type="cofactor">
    <cofactor evidence="1">
        <name>heme</name>
        <dbReference type="ChEBI" id="CHEBI:30413"/>
    </cofactor>
</comment>
<dbReference type="HOGENOM" id="CLU_001570_22_1_1"/>
<comment type="subcellular location">
    <subcellularLocation>
        <location evidence="3">Endoplasmic reticulum membrane</location>
        <topology evidence="3">Peripheral membrane protein</topology>
    </subcellularLocation>
    <subcellularLocation>
        <location evidence="2">Microsome membrane</location>
        <topology evidence="2">Peripheral membrane protein</topology>
    </subcellularLocation>
</comment>
<dbReference type="GO" id="GO:0020037">
    <property type="term" value="F:heme binding"/>
    <property type="evidence" value="ECO:0007669"/>
    <property type="project" value="InterPro"/>
</dbReference>
<evidence type="ECO:0000256" key="2">
    <source>
        <dbReference type="ARBA" id="ARBA00004174"/>
    </source>
</evidence>
<evidence type="ECO:0000256" key="9">
    <source>
        <dbReference type="ARBA" id="ARBA00023002"/>
    </source>
</evidence>
<dbReference type="Ensembl" id="ENSPMAT00000008953.1">
    <property type="protein sequence ID" value="ENSPMAP00000008914.1"/>
    <property type="gene ID" value="ENSPMAG00000008078.1"/>
</dbReference>
<keyword evidence="12 13" id="KW-0472">Membrane</keyword>
<proteinExistence type="inferred from homology"/>
<sequence length="289" mass="32377">MVPDVLGMDTMLPTFGTTALALLAVLVLLFLLLSGPLCLKNDPKGFPPGPRPWPLIGNIHQLDLNSLYKSFMKLSETYGPVFSVSMGLSWVVVIVGFDAVRDALVHQAEVFAGRPKVPIFEFLDMHDGLVMSVGKAWRNRRRFSIRTLKSFGMGKHSIGDRIVEETEFLVQHIAQTEEKPCDIVSSIQPAVSNIICSLVFGKRFDYSDEEFLHLITLINEDVKLTGNAWAQMVNFLPILKHCPGPHRKVIKNLVQFTKFVKSSIAKHRATRSAGEPRDYIDAFLDKITE</sequence>
<dbReference type="GO" id="GO:0005506">
    <property type="term" value="F:iron ion binding"/>
    <property type="evidence" value="ECO:0007669"/>
    <property type="project" value="InterPro"/>
</dbReference>
<protein>
    <submittedName>
        <fullName evidence="14">Uncharacterized protein</fullName>
    </submittedName>
</protein>